<gene>
    <name evidence="1" type="primary">rpS13</name>
    <name evidence="1" type="ORF">TSIM_43</name>
</gene>
<accession>A0A7T8JJW8</accession>
<keyword evidence="1" id="KW-0496">Mitochondrion</keyword>
<sequence length="249" mass="29703">MKTIIQINEKVNLQFYETLKKKKSSYSYMFLLMNEFKMTIVNPYHKVIPLVALNIYNSFTWDIKNIEIAQLLFLEFKNFIKTWRRIKNYPINGQSTHTNSKMVRKNKILLNFRVNQFFQLFGIKKRNIYPTLIIAEYTNKLWCEIWLIEWLEARQYVLSLIKPKAKILFFDPVNLAKNITTGYTRYGAAAKVGKKKKNLNTATIGLPIFFSRFLYYKDIPRGFPVKLNLTDEDRRKMGKKSKKNLKKKK</sequence>
<dbReference type="AlphaFoldDB" id="A0A7T8JJW8"/>
<dbReference type="EMBL" id="MW221262">
    <property type="protein sequence ID" value="QQP22150.1"/>
    <property type="molecule type" value="Genomic_DNA"/>
</dbReference>
<dbReference type="RefSeq" id="YP_010147339.1">
    <property type="nucleotide sequence ID" value="NC_057079.1"/>
</dbReference>
<keyword evidence="1" id="KW-0687">Ribonucleoprotein</keyword>
<organism evidence="1">
    <name type="scientific">Thuricola similis</name>
    <dbReference type="NCBI Taxonomy" id="2784598"/>
    <lineage>
        <taxon>Eukaryota</taxon>
        <taxon>Sar</taxon>
        <taxon>Alveolata</taxon>
        <taxon>Ciliophora</taxon>
        <taxon>Intramacronucleata</taxon>
        <taxon>Oligohymenophorea</taxon>
        <taxon>Peritrichia</taxon>
        <taxon>Sessilida</taxon>
        <taxon>Vaginicolidae</taxon>
        <taxon>Thuricola</taxon>
    </lineage>
</organism>
<geneLocation type="mitochondrion" evidence="1"/>
<evidence type="ECO:0000313" key="1">
    <source>
        <dbReference type="EMBL" id="QQP22150.1"/>
    </source>
</evidence>
<keyword evidence="1" id="KW-0689">Ribosomal protein</keyword>
<dbReference type="GeneID" id="67145435"/>
<proteinExistence type="predicted"/>
<protein>
    <submittedName>
        <fullName evidence="1">30S ribosomal protein S13</fullName>
    </submittedName>
</protein>
<dbReference type="GO" id="GO:0005840">
    <property type="term" value="C:ribosome"/>
    <property type="evidence" value="ECO:0007669"/>
    <property type="project" value="UniProtKB-KW"/>
</dbReference>
<name>A0A7T8JJW8_9CILI</name>
<reference evidence="1" key="1">
    <citation type="submission" date="2020-11" db="EMBL/GenBank/DDBJ databases">
        <title>Combining integrative taxonomy and mitogenome sequencing of Thuricola similis Bock, 1963 (Peritrichia, Vaginicolidae) provides a full redescription of this poorly known ciliate and new insights into the evolutionary relationships among Oligohymenophorea subclasses.</title>
        <authorList>
            <person name="Liao W."/>
            <person name="Campello-Nunes P.H."/>
            <person name="Gammuto L."/>
            <person name="Viana T.A."/>
            <person name="de Oliveira Marchesini R."/>
            <person name="da Silva Pavia T."/>
            <person name="da Silva-Neto I.D."/>
            <person name="Modeo L."/>
            <person name="Petroni G."/>
        </authorList>
    </citation>
    <scope>NUCLEOTIDE SEQUENCE</scope>
    <source>
        <strain evidence="1">CUIT</strain>
    </source>
</reference>